<gene>
    <name evidence="2" type="ORF">NDU88_011621</name>
</gene>
<keyword evidence="3" id="KW-1185">Reference proteome</keyword>
<proteinExistence type="predicted"/>
<accession>A0AAV7S365</accession>
<protein>
    <submittedName>
        <fullName evidence="2">Uncharacterized protein</fullName>
    </submittedName>
</protein>
<dbReference type="AlphaFoldDB" id="A0AAV7S365"/>
<feature type="compositionally biased region" description="Basic and acidic residues" evidence="1">
    <location>
        <begin position="142"/>
        <end position="156"/>
    </location>
</feature>
<dbReference type="Proteomes" id="UP001066276">
    <property type="component" value="Chromosome 5"/>
</dbReference>
<comment type="caution">
    <text evidence="2">The sequence shown here is derived from an EMBL/GenBank/DDBJ whole genome shotgun (WGS) entry which is preliminary data.</text>
</comment>
<organism evidence="2 3">
    <name type="scientific">Pleurodeles waltl</name>
    <name type="common">Iberian ribbed newt</name>
    <dbReference type="NCBI Taxonomy" id="8319"/>
    <lineage>
        <taxon>Eukaryota</taxon>
        <taxon>Metazoa</taxon>
        <taxon>Chordata</taxon>
        <taxon>Craniata</taxon>
        <taxon>Vertebrata</taxon>
        <taxon>Euteleostomi</taxon>
        <taxon>Amphibia</taxon>
        <taxon>Batrachia</taxon>
        <taxon>Caudata</taxon>
        <taxon>Salamandroidea</taxon>
        <taxon>Salamandridae</taxon>
        <taxon>Pleurodelinae</taxon>
        <taxon>Pleurodeles</taxon>
    </lineage>
</organism>
<feature type="compositionally biased region" description="Basic and acidic residues" evidence="1">
    <location>
        <begin position="100"/>
        <end position="130"/>
    </location>
</feature>
<evidence type="ECO:0000256" key="1">
    <source>
        <dbReference type="SAM" id="MobiDB-lite"/>
    </source>
</evidence>
<evidence type="ECO:0000313" key="3">
    <source>
        <dbReference type="Proteomes" id="UP001066276"/>
    </source>
</evidence>
<feature type="region of interest" description="Disordered" evidence="1">
    <location>
        <begin position="86"/>
        <end position="189"/>
    </location>
</feature>
<feature type="region of interest" description="Disordered" evidence="1">
    <location>
        <begin position="30"/>
        <end position="60"/>
    </location>
</feature>
<name>A0AAV7S365_PLEWA</name>
<dbReference type="EMBL" id="JANPWB010000009">
    <property type="protein sequence ID" value="KAJ1158949.1"/>
    <property type="molecule type" value="Genomic_DNA"/>
</dbReference>
<reference evidence="2" key="1">
    <citation type="journal article" date="2022" name="bioRxiv">
        <title>Sequencing and chromosome-scale assembly of the giantPleurodeles waltlgenome.</title>
        <authorList>
            <person name="Brown T."/>
            <person name="Elewa A."/>
            <person name="Iarovenko S."/>
            <person name="Subramanian E."/>
            <person name="Araus A.J."/>
            <person name="Petzold A."/>
            <person name="Susuki M."/>
            <person name="Suzuki K.-i.T."/>
            <person name="Hayashi T."/>
            <person name="Toyoda A."/>
            <person name="Oliveira C."/>
            <person name="Osipova E."/>
            <person name="Leigh N.D."/>
            <person name="Simon A."/>
            <person name="Yun M.H."/>
        </authorList>
    </citation>
    <scope>NUCLEOTIDE SEQUENCE</scope>
    <source>
        <strain evidence="2">20211129_DDA</strain>
        <tissue evidence="2">Liver</tissue>
    </source>
</reference>
<feature type="compositionally biased region" description="Acidic residues" evidence="1">
    <location>
        <begin position="157"/>
        <end position="170"/>
    </location>
</feature>
<sequence>MKNEARSSIADIFKALSMVKEVLELRKKEPDGMCFPPSEEQQKRVTVEGEPNPPSGVTKDLVTQDLPSLWLWASVLRTVPRGTTRGIACRHKPVPGNRQQEGRGARTGGEKEDTEGDRVREKKREMEREGIYSAREDEDPNCDSHAREERAEHLTGETEEADTLEYEEEGGIQKPLIKPAACHDPGGRGKPRYVNIYGALPPGYSGKEVGDGNRK</sequence>
<evidence type="ECO:0000313" key="2">
    <source>
        <dbReference type="EMBL" id="KAJ1158949.1"/>
    </source>
</evidence>